<proteinExistence type="inferred from homology"/>
<keyword evidence="3 14" id="KW-0479">Metal-binding</keyword>
<feature type="domain" description="UvrD-like helicase C-terminal" evidence="15">
    <location>
        <begin position="280"/>
        <end position="598"/>
    </location>
</feature>
<feature type="binding site" evidence="14">
    <location>
        <position position="801"/>
    </location>
    <ligand>
        <name>[4Fe-4S] cluster</name>
        <dbReference type="ChEBI" id="CHEBI:49883"/>
    </ligand>
</feature>
<evidence type="ECO:0000256" key="3">
    <source>
        <dbReference type="ARBA" id="ARBA00022723"/>
    </source>
</evidence>
<dbReference type="PANTHER" id="PTHR30591">
    <property type="entry name" value="RECBCD ENZYME SUBUNIT RECC"/>
    <property type="match status" value="1"/>
</dbReference>
<dbReference type="OrthoDB" id="9758506at2"/>
<evidence type="ECO:0000256" key="4">
    <source>
        <dbReference type="ARBA" id="ARBA00022741"/>
    </source>
</evidence>
<keyword evidence="12 14" id="KW-0238">DNA-binding</keyword>
<reference evidence="16 17" key="1">
    <citation type="journal article" date="2005" name="Int. J. Syst. Evol. Microbiol.">
        <title>Bacillus cibi sp. nov., isolated from jeotgal, a traditional Korean fermented seafood.</title>
        <authorList>
            <person name="Yoon J.H."/>
            <person name="Lee C.H."/>
            <person name="Oh T.K."/>
        </authorList>
    </citation>
    <scope>NUCLEOTIDE SEQUENCE [LARGE SCALE GENOMIC DNA]</scope>
    <source>
        <strain evidence="16 17">DSM 16189</strain>
    </source>
</reference>
<dbReference type="EC" id="3.1.-.-" evidence="14"/>
<comment type="subunit">
    <text evidence="14">Heterodimer of AddA and AddB.</text>
</comment>
<sequence>MGVRFILGRSGSGKTHRMLNEIRSELFREPEGDPVVYLVPDQMTFGIEYELAKTPGLGGMMRAQTFSFSRLAWRILQETGGISRYHITGTGIQMMLRKLIEQHKQDFRLFAKASGKSGFIDHMEAMITELKRYCLTPQEMEEKINGMSVNATKQEQALADKLHDVVLLYKQMEKELSGTYVDSEDYLRLLAEKIQYSSYIQRADIYLDGFHSFTPQEYMVIGALMKHAKSVTIALTADKPFHEHLPHELHLFRMTGMTYHRLSVLAADNGAEIEDVTVLNEMPRFAERPSLAHLERFLESRPVKPYEGETHAVLAQASSRRAEIEGIARKIRGFVMDDGYRYKDLAVLIRNIGDYQDVIEQVFKDYEIPFFIDQKRSMLNHPVIELIRSALEVLNGGWRYEAVFRAVKTELLFPADTDKRIMREKMDQFENYVLSYGIQGSKWTSGERFVYRRYYSLDDEYVRTDEENETEEMINELKDIVVPPIQTLGERMKRTKDASGKAEALYLFLEELHIPYKLEQMRAEAEEAGRLVEAREHAQVWSAVIGMLDEFAEMMNEHRVSRSLFADMIDTGLEAMKFALVPPAMDQVVIASLERSRLLNVSVAFVAGANDGILPARPMEEGVLTEEDRISLHHQGIELAPTAREQLLDETFVLYMALSSASRELYISYPLADEEGKAMLPSIIVKRLRDLFPDIKTEIFINEPEELSEEEQLSFIVNEEVTLSYLTSQLQNWKRSYPISPVWWDAYTHFAEKEDRAALSKVTGSLFYRNEAETLEKGISRELYGEHIQGSVSRMEMFKACAFSHYASHGLKLKDRQQFRLEAPDIGQLFHSALKLISDRMQQLKIGWKDLSHDQCSLLSRDAVETLAPKLQREILLSSNRHHYLKRKLVTIITRASSILSEHARASGFAPAGLELGFGKGGPLPPIRFKLENGCTMELVGRIDRVDKAESSKGVLLRIVDFKSSDKTLNLSEVYYGLALQMLTYLDVIITHSKSWLGVEATPAGVLYFHVHDPMIQSSAMLPQDKIDEEIFKKFKMKGLLLGDEEAVRLMDQTLDSGLSKIVSAGLKKDGGFRSDSAIASEAEFDLLRGHVRSVFQSIGTDITNGKTDISPYKLKDKVPCTFCSFKSVCQFDQSLSENQYRVLKDDKNDVILKRLQNEAGREES</sequence>
<dbReference type="InterPro" id="IPR038726">
    <property type="entry name" value="PDDEXK_AddAB-type"/>
</dbReference>
<dbReference type="EMBL" id="JNVC02000024">
    <property type="protein sequence ID" value="KEZ47421.1"/>
    <property type="molecule type" value="Genomic_DNA"/>
</dbReference>
<name>A0A084GJA9_METID</name>
<evidence type="ECO:0000256" key="10">
    <source>
        <dbReference type="ARBA" id="ARBA00023004"/>
    </source>
</evidence>
<dbReference type="PANTHER" id="PTHR30591:SF1">
    <property type="entry name" value="RECBCD ENZYME SUBUNIT RECC"/>
    <property type="match status" value="1"/>
</dbReference>
<keyword evidence="7 14" id="KW-0347">Helicase</keyword>
<dbReference type="Pfam" id="PF13361">
    <property type="entry name" value="UvrD_C"/>
    <property type="match status" value="1"/>
</dbReference>
<comment type="miscellaneous">
    <text evidence="14">Despite having conserved helicase domains, this subunit does not have helicase activity.</text>
</comment>
<keyword evidence="13 14" id="KW-0234">DNA repair</keyword>
<dbReference type="RefSeq" id="WP_029567328.1">
    <property type="nucleotide sequence ID" value="NZ_JNVC02000024.1"/>
</dbReference>
<dbReference type="GO" id="GO:0004386">
    <property type="term" value="F:helicase activity"/>
    <property type="evidence" value="ECO:0007669"/>
    <property type="project" value="UniProtKB-KW"/>
</dbReference>
<feature type="binding site" evidence="14">
    <location>
        <position position="1124"/>
    </location>
    <ligand>
        <name>[4Fe-4S] cluster</name>
        <dbReference type="ChEBI" id="CHEBI:49883"/>
    </ligand>
</feature>
<organism evidence="16 17">
    <name type="scientific">Metabacillus indicus</name>
    <name type="common">Bacillus indicus</name>
    <dbReference type="NCBI Taxonomy" id="246786"/>
    <lineage>
        <taxon>Bacteria</taxon>
        <taxon>Bacillati</taxon>
        <taxon>Bacillota</taxon>
        <taxon>Bacilli</taxon>
        <taxon>Bacillales</taxon>
        <taxon>Bacillaceae</taxon>
        <taxon>Metabacillus</taxon>
    </lineage>
</organism>
<evidence type="ECO:0000256" key="12">
    <source>
        <dbReference type="ARBA" id="ARBA00023125"/>
    </source>
</evidence>
<evidence type="ECO:0000256" key="7">
    <source>
        <dbReference type="ARBA" id="ARBA00022806"/>
    </source>
</evidence>
<dbReference type="InterPro" id="IPR014140">
    <property type="entry name" value="DNA_helicase_suAddB"/>
</dbReference>
<dbReference type="GO" id="GO:0046872">
    <property type="term" value="F:metal ion binding"/>
    <property type="evidence" value="ECO:0007669"/>
    <property type="project" value="UniProtKB-KW"/>
</dbReference>
<dbReference type="GO" id="GO:0005524">
    <property type="term" value="F:ATP binding"/>
    <property type="evidence" value="ECO:0007669"/>
    <property type="project" value="UniProtKB-UniRule"/>
</dbReference>
<dbReference type="STRING" id="246786.GS18_0221620"/>
<dbReference type="Pfam" id="PF21445">
    <property type="entry name" value="ADDB_N"/>
    <property type="match status" value="1"/>
</dbReference>
<keyword evidence="9 14" id="KW-0067">ATP-binding</keyword>
<comment type="similarity">
    <text evidence="14">Belongs to the helicase family. AddB/RexB type 1 subfamily.</text>
</comment>
<keyword evidence="2 14" id="KW-0540">Nuclease</keyword>
<comment type="function">
    <text evidence="14">The heterodimer acts as both an ATP-dependent DNA helicase and an ATP-dependent, dual-direction single-stranded exonuclease. Recognizes the chi site generating a DNA molecule suitable for the initiation of homologous recombination. The AddB subunit has 5' -&gt; 3' nuclease activity but not helicase activity.</text>
</comment>
<gene>
    <name evidence="14" type="primary">addB</name>
    <name evidence="16" type="ORF">GS18_0221620</name>
</gene>
<dbReference type="InterPro" id="IPR014017">
    <property type="entry name" value="DNA_helicase_UvrD-like_C"/>
</dbReference>
<keyword evidence="6 14" id="KW-0378">Hydrolase</keyword>
<evidence type="ECO:0000256" key="11">
    <source>
        <dbReference type="ARBA" id="ARBA00023014"/>
    </source>
</evidence>
<evidence type="ECO:0000313" key="16">
    <source>
        <dbReference type="EMBL" id="KEZ47421.1"/>
    </source>
</evidence>
<keyword evidence="10 14" id="KW-0408">Iron</keyword>
<evidence type="ECO:0000313" key="17">
    <source>
        <dbReference type="Proteomes" id="UP000028549"/>
    </source>
</evidence>
<keyword evidence="17" id="KW-1185">Reference proteome</keyword>
<keyword evidence="11 14" id="KW-0411">Iron-sulfur</keyword>
<dbReference type="Gene3D" id="3.40.50.300">
    <property type="entry name" value="P-loop containing nucleotide triphosphate hydrolases"/>
    <property type="match status" value="3"/>
</dbReference>
<dbReference type="InterPro" id="IPR049035">
    <property type="entry name" value="ADDB_N"/>
</dbReference>
<comment type="caution">
    <text evidence="16">The sequence shown here is derived from an EMBL/GenBank/DDBJ whole genome shotgun (WGS) entry which is preliminary data.</text>
</comment>
<dbReference type="NCBIfam" id="TIGR02773">
    <property type="entry name" value="addB_Gpos"/>
    <property type="match status" value="1"/>
</dbReference>
<keyword evidence="8 14" id="KW-0269">Exonuclease</keyword>
<comment type="cofactor">
    <cofactor evidence="14">
        <name>[4Fe-4S] cluster</name>
        <dbReference type="ChEBI" id="CHEBI:49883"/>
    </cofactor>
    <text evidence="14">Binds 1 [4Fe-4S] cluster.</text>
</comment>
<dbReference type="GO" id="GO:0008409">
    <property type="term" value="F:5'-3' exonuclease activity"/>
    <property type="evidence" value="ECO:0007669"/>
    <property type="project" value="UniProtKB-UniRule"/>
</dbReference>
<evidence type="ECO:0000256" key="5">
    <source>
        <dbReference type="ARBA" id="ARBA00022763"/>
    </source>
</evidence>
<evidence type="ECO:0000256" key="1">
    <source>
        <dbReference type="ARBA" id="ARBA00022485"/>
    </source>
</evidence>
<dbReference type="HAMAP" id="MF_01452">
    <property type="entry name" value="AddB_type1"/>
    <property type="match status" value="1"/>
</dbReference>
<feature type="binding site" evidence="14">
    <location>
        <position position="1130"/>
    </location>
    <ligand>
        <name>[4Fe-4S] cluster</name>
        <dbReference type="ChEBI" id="CHEBI:49883"/>
    </ligand>
</feature>
<evidence type="ECO:0000256" key="13">
    <source>
        <dbReference type="ARBA" id="ARBA00023204"/>
    </source>
</evidence>
<accession>A0A084GJA9</accession>
<protein>
    <recommendedName>
        <fullName evidence="14">ATP-dependent helicase/deoxyribonuclease subunit B</fullName>
        <ecNumber evidence="14">3.1.-.-</ecNumber>
    </recommendedName>
    <alternativeName>
        <fullName evidence="14">ATP-dependent helicase/nuclease subunit AddB</fullName>
    </alternativeName>
</protein>
<feature type="binding site" evidence="14">
    <location>
        <position position="1121"/>
    </location>
    <ligand>
        <name>[4Fe-4S] cluster</name>
        <dbReference type="ChEBI" id="CHEBI:49883"/>
    </ligand>
</feature>
<evidence type="ECO:0000256" key="2">
    <source>
        <dbReference type="ARBA" id="ARBA00022722"/>
    </source>
</evidence>
<dbReference type="GO" id="GO:0003690">
    <property type="term" value="F:double-stranded DNA binding"/>
    <property type="evidence" value="ECO:0007669"/>
    <property type="project" value="UniProtKB-UniRule"/>
</dbReference>
<dbReference type="SUPFAM" id="SSF52540">
    <property type="entry name" value="P-loop containing nucleoside triphosphate hydrolases"/>
    <property type="match status" value="1"/>
</dbReference>
<evidence type="ECO:0000256" key="6">
    <source>
        <dbReference type="ARBA" id="ARBA00022801"/>
    </source>
</evidence>
<keyword evidence="5 14" id="KW-0227">DNA damage</keyword>
<dbReference type="Proteomes" id="UP000028549">
    <property type="component" value="Unassembled WGS sequence"/>
</dbReference>
<dbReference type="InterPro" id="IPR027417">
    <property type="entry name" value="P-loop_NTPase"/>
</dbReference>
<comment type="cofactor">
    <cofactor evidence="14">
        <name>Mg(2+)</name>
        <dbReference type="ChEBI" id="CHEBI:18420"/>
    </cofactor>
</comment>
<evidence type="ECO:0000256" key="14">
    <source>
        <dbReference type="HAMAP-Rule" id="MF_01452"/>
    </source>
</evidence>
<dbReference type="Pfam" id="PF12705">
    <property type="entry name" value="PDDEXK_1"/>
    <property type="match status" value="1"/>
</dbReference>
<evidence type="ECO:0000256" key="8">
    <source>
        <dbReference type="ARBA" id="ARBA00022839"/>
    </source>
</evidence>
<dbReference type="Gene3D" id="6.10.140.1030">
    <property type="match status" value="1"/>
</dbReference>
<evidence type="ECO:0000256" key="9">
    <source>
        <dbReference type="ARBA" id="ARBA00022840"/>
    </source>
</evidence>
<dbReference type="AlphaFoldDB" id="A0A084GJA9"/>
<keyword evidence="4 14" id="KW-0547">Nucleotide-binding</keyword>
<evidence type="ECO:0000259" key="15">
    <source>
        <dbReference type="PROSITE" id="PS51217"/>
    </source>
</evidence>
<dbReference type="PROSITE" id="PS51217">
    <property type="entry name" value="UVRD_HELICASE_CTER"/>
    <property type="match status" value="1"/>
</dbReference>
<dbReference type="GO" id="GO:0051539">
    <property type="term" value="F:4 iron, 4 sulfur cluster binding"/>
    <property type="evidence" value="ECO:0007669"/>
    <property type="project" value="UniProtKB-KW"/>
</dbReference>
<dbReference type="GO" id="GO:0000724">
    <property type="term" value="P:double-strand break repair via homologous recombination"/>
    <property type="evidence" value="ECO:0007669"/>
    <property type="project" value="UniProtKB-UniRule"/>
</dbReference>
<keyword evidence="1 14" id="KW-0004">4Fe-4S</keyword>